<dbReference type="EMBL" id="JYGE01000007">
    <property type="protein sequence ID" value="PSJ30799.1"/>
    <property type="molecule type" value="Genomic_DNA"/>
</dbReference>
<dbReference type="InterPro" id="IPR039564">
    <property type="entry name" value="Peptidase_C39-like"/>
</dbReference>
<proteinExistence type="predicted"/>
<keyword evidence="1" id="KW-0472">Membrane</keyword>
<dbReference type="Proteomes" id="UP000241434">
    <property type="component" value="Unassembled WGS sequence"/>
</dbReference>
<dbReference type="RefSeq" id="WP_106777288.1">
    <property type="nucleotide sequence ID" value="NZ_JBGGGQ010000003.1"/>
</dbReference>
<feature type="transmembrane region" description="Helical" evidence="1">
    <location>
        <begin position="12"/>
        <end position="30"/>
    </location>
</feature>
<comment type="caution">
    <text evidence="3">The sequence shown here is derived from an EMBL/GenBank/DDBJ whole genome shotgun (WGS) entry which is preliminary data.</text>
</comment>
<keyword evidence="1" id="KW-0812">Transmembrane</keyword>
<name>A0A2P7PYL4_9FIRM</name>
<dbReference type="Gene3D" id="3.90.70.10">
    <property type="entry name" value="Cysteine proteinases"/>
    <property type="match status" value="1"/>
</dbReference>
<evidence type="ECO:0000313" key="3">
    <source>
        <dbReference type="EMBL" id="PSJ30799.1"/>
    </source>
</evidence>
<dbReference type="AlphaFoldDB" id="A0A2P7PYL4"/>
<reference evidence="3" key="1">
    <citation type="thesis" date="2015" institute="Rutgers" country="The State University of New Jersey, 14 College Farm Rd., New Brunswick, NJ, USA">
        <title>Ammonia toxicity in bacteria and its implications for treatment of and resource recovery from highly nitrogenous organic wastes.</title>
        <authorList>
            <person name="Luther A.K."/>
        </authorList>
    </citation>
    <scope>NUCLEOTIDE SEQUENCE</scope>
    <source>
        <strain evidence="3">RT-10B</strain>
    </source>
</reference>
<evidence type="ECO:0000256" key="1">
    <source>
        <dbReference type="SAM" id="Phobius"/>
    </source>
</evidence>
<keyword evidence="1" id="KW-1133">Transmembrane helix</keyword>
<accession>A0A2P7PYL4</accession>
<dbReference type="Pfam" id="PF13529">
    <property type="entry name" value="Peptidase_C39_2"/>
    <property type="match status" value="1"/>
</dbReference>
<evidence type="ECO:0000259" key="2">
    <source>
        <dbReference type="Pfam" id="PF13529"/>
    </source>
</evidence>
<gene>
    <name evidence="3" type="ORF">UF10_07995</name>
</gene>
<feature type="domain" description="Peptidase C39-like" evidence="2">
    <location>
        <begin position="30"/>
        <end position="191"/>
    </location>
</feature>
<protein>
    <submittedName>
        <fullName evidence="3">S-layer protein</fullName>
    </submittedName>
</protein>
<dbReference type="OrthoDB" id="1164310at2"/>
<organism evidence="3 4">
    <name type="scientific">Peptostreptococcus russellii</name>
    <dbReference type="NCBI Taxonomy" id="215200"/>
    <lineage>
        <taxon>Bacteria</taxon>
        <taxon>Bacillati</taxon>
        <taxon>Bacillota</taxon>
        <taxon>Clostridia</taxon>
        <taxon>Peptostreptococcales</taxon>
        <taxon>Peptostreptococcaceae</taxon>
        <taxon>Peptostreptococcus</taxon>
    </lineage>
</organism>
<keyword evidence="4" id="KW-1185">Reference proteome</keyword>
<dbReference type="PANTHER" id="PTHR37806">
    <property type="entry name" value="LMO0724 PROTEIN"/>
    <property type="match status" value="1"/>
</dbReference>
<sequence>MERLGSIIKKALLILVVVLAFYLIPTRNLYVKPAYQYPNMPNGCEITSLEMLMRYNGFDVSKEFLNDNFLKHSSMSNADPDLAYIGSPYGKSSGYYSYAAPIAEAANKYFESNNVSIKAKDKTGMTVFGVLNQIIFKKKPVAVWYTVDDEKPRYNGTYYTSPSGEKEPLYANLHCVVVDGVSKGMISIVDPEKGRREINFIEFTKLYMQMGQRAVVI</sequence>
<evidence type="ECO:0000313" key="4">
    <source>
        <dbReference type="Proteomes" id="UP000241434"/>
    </source>
</evidence>
<dbReference type="PANTHER" id="PTHR37806:SF1">
    <property type="entry name" value="PEPTIDASE C39-LIKE DOMAIN-CONTAINING PROTEIN"/>
    <property type="match status" value="1"/>
</dbReference>